<evidence type="ECO:0000259" key="2">
    <source>
        <dbReference type="Pfam" id="PF07584"/>
    </source>
</evidence>
<accession>A0ABS5VP12</accession>
<dbReference type="Proteomes" id="UP000772618">
    <property type="component" value="Unassembled WGS sequence"/>
</dbReference>
<keyword evidence="1" id="KW-1133">Transmembrane helix</keyword>
<dbReference type="PANTHER" id="PTHR37464:SF1">
    <property type="entry name" value="BLL2463 PROTEIN"/>
    <property type="match status" value="1"/>
</dbReference>
<dbReference type="Gene3D" id="3.40.50.410">
    <property type="entry name" value="von Willebrand factor, type A domain"/>
    <property type="match status" value="1"/>
</dbReference>
<dbReference type="InterPro" id="IPR024163">
    <property type="entry name" value="Aerotolerance_reg_N"/>
</dbReference>
<keyword evidence="4" id="KW-1185">Reference proteome</keyword>
<dbReference type="Pfam" id="PF07584">
    <property type="entry name" value="BatA"/>
    <property type="match status" value="1"/>
</dbReference>
<evidence type="ECO:0000313" key="4">
    <source>
        <dbReference type="Proteomes" id="UP000772618"/>
    </source>
</evidence>
<evidence type="ECO:0000313" key="3">
    <source>
        <dbReference type="EMBL" id="MBT1703185.1"/>
    </source>
</evidence>
<dbReference type="EMBL" id="JAHESD010000012">
    <property type="protein sequence ID" value="MBT1703185.1"/>
    <property type="molecule type" value="Genomic_DNA"/>
</dbReference>
<organism evidence="3 4">
    <name type="scientific">Chryseosolibacter indicus</name>
    <dbReference type="NCBI Taxonomy" id="2782351"/>
    <lineage>
        <taxon>Bacteria</taxon>
        <taxon>Pseudomonadati</taxon>
        <taxon>Bacteroidota</taxon>
        <taxon>Cytophagia</taxon>
        <taxon>Cytophagales</taxon>
        <taxon>Chryseotaleaceae</taxon>
        <taxon>Chryseosolibacter</taxon>
    </lineage>
</organism>
<dbReference type="RefSeq" id="WP_254153150.1">
    <property type="nucleotide sequence ID" value="NZ_JAHESD010000012.1"/>
</dbReference>
<dbReference type="InterPro" id="IPR011933">
    <property type="entry name" value="Double_TM_dom"/>
</dbReference>
<feature type="transmembrane region" description="Helical" evidence="1">
    <location>
        <begin position="6"/>
        <end position="26"/>
    </location>
</feature>
<dbReference type="NCBIfam" id="TIGR02226">
    <property type="entry name" value="two_anch"/>
    <property type="match status" value="1"/>
</dbReference>
<dbReference type="InterPro" id="IPR036465">
    <property type="entry name" value="vWFA_dom_sf"/>
</dbReference>
<feature type="transmembrane region" description="Helical" evidence="1">
    <location>
        <begin position="642"/>
        <end position="664"/>
    </location>
</feature>
<protein>
    <submittedName>
        <fullName evidence="3">BatA domain-containing protein</fullName>
    </submittedName>
</protein>
<keyword evidence="1" id="KW-0472">Membrane</keyword>
<proteinExistence type="predicted"/>
<name>A0ABS5VP12_9BACT</name>
<evidence type="ECO:0000256" key="1">
    <source>
        <dbReference type="SAM" id="Phobius"/>
    </source>
</evidence>
<feature type="domain" description="Aerotolerance regulator N-terminal" evidence="2">
    <location>
        <begin position="1"/>
        <end position="76"/>
    </location>
</feature>
<feature type="transmembrane region" description="Helical" evidence="1">
    <location>
        <begin position="56"/>
        <end position="74"/>
    </location>
</feature>
<sequence>MTFLYPSFLWALAALSIPVIIHLFNFRRTTRVYFSNNRFLKQVKEVTSAKRRLKHYLILFSRLLFLLFLVLAFAQPVIPAKEQLGAERSIVFYIDNSQSMSAQIADKTRGLEAALRFAQNIVGLFPADTRYKIVTNDFAPFSNSYKAKPEALDILAQIRLSPVSRSVQEIRDRLRQDSRSSTDVFWISDLQKSTAGTIPSSWDSTMRWHLVPILYQKTENVFVDTAYLQNPFAARGEKNVLNVKMRNDGSAPAEQLNLKFSINGIQAGTALVDIPAKGSAETTFDLTTGLGGLNKGVVSFNDFPVSFDNEFFLALNFVDKVNVLEVKDVKTSTPVEKVFGNTQIFNFKSYSVGNFNYSLLNQAELVVVNGLNRIDQSLNLSLQNYLSQGGAILLIPGDAPEISSYQQFTRIGSLAFSPANKELAELNRPDFENPFFENVFEERTLSLAMPRAVKFMEWGGDRSAILRFKDDRPFLTRLDRNGKLYLLASPLEHAYTDFYNHALFVPVMYRIAASGKKTESKLYSTLAENSIRIRFDSALNDEPIKLVGEAEVLPSQRKVNNDVILEIPKFSINQGFYNVVASKDTLNLIAFNLDKAESLLDQYNANEMKNQMGNGSNISIFEAESTEAFTEQIKARYLGKALWKYAIIVSLVFLLAEVLLIRFLK</sequence>
<gene>
    <name evidence="3" type="ORF">KK060_07830</name>
</gene>
<reference evidence="3 4" key="1">
    <citation type="submission" date="2021-05" db="EMBL/GenBank/DDBJ databases">
        <title>A Polyphasic approach of four new species of the genus Ohtaekwangia: Ohtaekwangia histidinii sp. nov., Ohtaekwangia cretensis sp. nov., Ohtaekwangia indiensis sp. nov., Ohtaekwangia reichenbachii sp. nov. from diverse environment.</title>
        <authorList>
            <person name="Octaviana S."/>
        </authorList>
    </citation>
    <scope>NUCLEOTIDE SEQUENCE [LARGE SCALE GENOMIC DNA]</scope>
    <source>
        <strain evidence="3 4">PWU20</strain>
    </source>
</reference>
<keyword evidence="1" id="KW-0812">Transmembrane</keyword>
<dbReference type="PANTHER" id="PTHR37464">
    <property type="entry name" value="BLL2463 PROTEIN"/>
    <property type="match status" value="1"/>
</dbReference>
<comment type="caution">
    <text evidence="3">The sequence shown here is derived from an EMBL/GenBank/DDBJ whole genome shotgun (WGS) entry which is preliminary data.</text>
</comment>